<proteinExistence type="predicted"/>
<dbReference type="RefSeq" id="WP_088264446.1">
    <property type="nucleotide sequence ID" value="NZ_JASZ02000020.1"/>
</dbReference>
<dbReference type="InterPro" id="IPR011990">
    <property type="entry name" value="TPR-like_helical_dom_sf"/>
</dbReference>
<dbReference type="PROSITE" id="PS51257">
    <property type="entry name" value="PROKAR_LIPOPROTEIN"/>
    <property type="match status" value="1"/>
</dbReference>
<evidence type="ECO:0000313" key="3">
    <source>
        <dbReference type="Proteomes" id="UP000197587"/>
    </source>
</evidence>
<dbReference type="Proteomes" id="UP000197587">
    <property type="component" value="Unassembled WGS sequence"/>
</dbReference>
<evidence type="ECO:0000313" key="2">
    <source>
        <dbReference type="EMBL" id="OWK97771.1"/>
    </source>
</evidence>
<feature type="chain" id="PRO_5012873866" description="SusD/RagB family nutrient-binding outer membrane lipoprotein" evidence="1">
    <location>
        <begin position="23"/>
        <end position="539"/>
    </location>
</feature>
<keyword evidence="1" id="KW-0732">Signal</keyword>
<dbReference type="Gene3D" id="1.25.40.390">
    <property type="match status" value="1"/>
</dbReference>
<dbReference type="SUPFAM" id="SSF48452">
    <property type="entry name" value="TPR-like"/>
    <property type="match status" value="1"/>
</dbReference>
<dbReference type="EMBL" id="JASZ02000020">
    <property type="protein sequence ID" value="OWK97771.1"/>
    <property type="molecule type" value="Genomic_DNA"/>
</dbReference>
<feature type="signal peptide" evidence="1">
    <location>
        <begin position="1"/>
        <end position="22"/>
    </location>
</feature>
<protein>
    <recommendedName>
        <fullName evidence="4">SusD/RagB family nutrient-binding outer membrane lipoprotein</fullName>
    </recommendedName>
</protein>
<reference evidence="2 3" key="1">
    <citation type="submission" date="2014-01" db="EMBL/GenBank/DDBJ databases">
        <authorList>
            <consortium name="Genome Consortium for Active Teaching"/>
            <person name="Sontag T.C."/>
            <person name="Newman J.D."/>
        </authorList>
    </citation>
    <scope>NUCLEOTIDE SEQUENCE [LARGE SCALE GENOMIC DNA]</scope>
    <source>
        <strain evidence="2 3">DSM 19056</strain>
    </source>
</reference>
<evidence type="ECO:0008006" key="4">
    <source>
        <dbReference type="Google" id="ProtNLM"/>
    </source>
</evidence>
<dbReference type="Pfam" id="PF12771">
    <property type="entry name" value="SusD-like_2"/>
    <property type="match status" value="2"/>
</dbReference>
<keyword evidence="3" id="KW-1185">Reference proteome</keyword>
<dbReference type="InterPro" id="IPR041662">
    <property type="entry name" value="SusD-like_2"/>
</dbReference>
<evidence type="ECO:0000256" key="1">
    <source>
        <dbReference type="SAM" id="SignalP"/>
    </source>
</evidence>
<organism evidence="2 3">
    <name type="scientific">Kaistella haifensis DSM 19056</name>
    <dbReference type="NCBI Taxonomy" id="1450526"/>
    <lineage>
        <taxon>Bacteria</taxon>
        <taxon>Pseudomonadati</taxon>
        <taxon>Bacteroidota</taxon>
        <taxon>Flavobacteriia</taxon>
        <taxon>Flavobacteriales</taxon>
        <taxon>Weeksellaceae</taxon>
        <taxon>Chryseobacterium group</taxon>
        <taxon>Kaistella</taxon>
    </lineage>
</organism>
<dbReference type="AlphaFoldDB" id="A0A246B8M4"/>
<gene>
    <name evidence="2" type="ORF">AP75_09435</name>
</gene>
<sequence length="539" mass="59832">MKNIKRYAFVLASAFFTTTAVVSCSDSFEEINTNPNNPEVALTYGIYNAANKAVTDATRNSFESARVALPWMQYSAQTAYTEEDRYQYRLTSGDALWRNLYGAASNYKQIIDINTNPQTAVAASAYGSNKNQIAASRVMLSYVFLNLADTFGDIPYYSYGNKDADFQALNVEEFLKPKFASQQKVYADIMKELQEAAAMVEVGKPVFTQGDLLFGGDAEKLVKFANSLRLRVATRVKGVVPGAEAHIASAIAGGLMTSNDDNVGVTYENNRTNPSPLFQDFLERSDFSVSKTFIDLLKGNTASFGLDPRLFKYVSKNKLSDEEIAANPDKTLKERIIDGSLSESTDLSLYIGQPYGLDQSLSTSQAEQSNFFSKHVYKQDYTEILMEYSEVEFLLSEANGWSQSNYEKGVRASMEKWGVNSADIDAFVNSLPPANAENVMTQKYVALFMQPYEAWADYRRTGYPDTSVLLLPGETGTLNVPFEGATTYMFEPLIADLTDLPTRLYYPTLIQTLNPQNYAAAATAIGGDKMSTKLIWDKN</sequence>
<reference evidence="2 3" key="2">
    <citation type="submission" date="2017-05" db="EMBL/GenBank/DDBJ databases">
        <title>Genome of Chryseobacterium haifense.</title>
        <authorList>
            <person name="Newman J.D."/>
        </authorList>
    </citation>
    <scope>NUCLEOTIDE SEQUENCE [LARGE SCALE GENOMIC DNA]</scope>
    <source>
        <strain evidence="2 3">DSM 19056</strain>
    </source>
</reference>
<accession>A0A246B8M4</accession>
<comment type="caution">
    <text evidence="2">The sequence shown here is derived from an EMBL/GenBank/DDBJ whole genome shotgun (WGS) entry which is preliminary data.</text>
</comment>
<name>A0A246B8M4_9FLAO</name>